<evidence type="ECO:0000256" key="2">
    <source>
        <dbReference type="ARBA" id="ARBA00004123"/>
    </source>
</evidence>
<evidence type="ECO:0000256" key="10">
    <source>
        <dbReference type="ARBA" id="ARBA00022801"/>
    </source>
</evidence>
<keyword evidence="17" id="KW-0539">Nucleus</keyword>
<keyword evidence="9" id="KW-0479">Metal-binding</keyword>
<evidence type="ECO:0000256" key="8">
    <source>
        <dbReference type="ARBA" id="ARBA00022722"/>
    </source>
</evidence>
<evidence type="ECO:0000256" key="5">
    <source>
        <dbReference type="ARBA" id="ARBA00012161"/>
    </source>
</evidence>
<comment type="similarity">
    <text evidence="4">Belongs to the CAF1 family.</text>
</comment>
<evidence type="ECO:0000256" key="4">
    <source>
        <dbReference type="ARBA" id="ARBA00008372"/>
    </source>
</evidence>
<protein>
    <recommendedName>
        <fullName evidence="5">poly(A)-specific ribonuclease</fullName>
        <ecNumber evidence="5">3.1.13.4</ecNumber>
    </recommendedName>
</protein>
<dbReference type="GO" id="GO:0046872">
    <property type="term" value="F:metal ion binding"/>
    <property type="evidence" value="ECO:0007669"/>
    <property type="project" value="UniProtKB-KW"/>
</dbReference>
<comment type="subcellular location">
    <subcellularLocation>
        <location evidence="3">Cytoplasm</location>
    </subcellularLocation>
    <subcellularLocation>
        <location evidence="2">Nucleus</location>
    </subcellularLocation>
</comment>
<evidence type="ECO:0000256" key="15">
    <source>
        <dbReference type="ARBA" id="ARBA00023158"/>
    </source>
</evidence>
<dbReference type="Pfam" id="PF04857">
    <property type="entry name" value="CAF1"/>
    <property type="match status" value="2"/>
</dbReference>
<dbReference type="GO" id="GO:0004535">
    <property type="term" value="F:poly(A)-specific ribonuclease activity"/>
    <property type="evidence" value="ECO:0007669"/>
    <property type="project" value="UniProtKB-EC"/>
</dbReference>
<evidence type="ECO:0000256" key="13">
    <source>
        <dbReference type="ARBA" id="ARBA00022884"/>
    </source>
</evidence>
<keyword evidence="12" id="KW-0810">Translation regulation</keyword>
<dbReference type="GO" id="GO:0005634">
    <property type="term" value="C:nucleus"/>
    <property type="evidence" value="ECO:0007669"/>
    <property type="project" value="UniProtKB-SubCell"/>
</dbReference>
<evidence type="ECO:0000256" key="7">
    <source>
        <dbReference type="ARBA" id="ARBA00022491"/>
    </source>
</evidence>
<dbReference type="GO" id="GO:0030014">
    <property type="term" value="C:CCR4-NOT complex"/>
    <property type="evidence" value="ECO:0007669"/>
    <property type="project" value="InterPro"/>
</dbReference>
<dbReference type="GO" id="GO:0005737">
    <property type="term" value="C:cytoplasm"/>
    <property type="evidence" value="ECO:0007669"/>
    <property type="project" value="UniProtKB-SubCell"/>
</dbReference>
<evidence type="ECO:0000256" key="11">
    <source>
        <dbReference type="ARBA" id="ARBA00022839"/>
    </source>
</evidence>
<evidence type="ECO:0000313" key="20">
    <source>
        <dbReference type="Proteomes" id="UP001222932"/>
    </source>
</evidence>
<evidence type="ECO:0000256" key="1">
    <source>
        <dbReference type="ARBA" id="ARBA00001663"/>
    </source>
</evidence>
<reference evidence="19" key="2">
    <citation type="submission" date="2023-06" db="EMBL/GenBank/DDBJ databases">
        <authorList>
            <person name="Kobayashi Y."/>
            <person name="Kayamori A."/>
            <person name="Aoki K."/>
            <person name="Shiwa Y."/>
            <person name="Fujita N."/>
            <person name="Sugita T."/>
            <person name="Iwasaki W."/>
            <person name="Tanaka N."/>
            <person name="Takashima M."/>
        </authorList>
    </citation>
    <scope>NUCLEOTIDE SEQUENCE</scope>
    <source>
        <strain evidence="19">HIS016</strain>
    </source>
</reference>
<comment type="catalytic activity">
    <reaction evidence="1">
        <text>Exonucleolytic cleavage of poly(A) to 5'-AMP.</text>
        <dbReference type="EC" id="3.1.13.4"/>
    </reaction>
</comment>
<dbReference type="SUPFAM" id="SSF53098">
    <property type="entry name" value="Ribonuclease H-like"/>
    <property type="match status" value="1"/>
</dbReference>
<gene>
    <name evidence="19" type="primary">POP2</name>
    <name evidence="19" type="ORF">CspeluHIS016_0407140</name>
</gene>
<keyword evidence="14" id="KW-0805">Transcription regulation</keyword>
<evidence type="ECO:0000256" key="16">
    <source>
        <dbReference type="ARBA" id="ARBA00023163"/>
    </source>
</evidence>
<dbReference type="PANTHER" id="PTHR10797">
    <property type="entry name" value="CCR4-NOT TRANSCRIPTION COMPLEX SUBUNIT"/>
    <property type="match status" value="1"/>
</dbReference>
<keyword evidence="13" id="KW-0694">RNA-binding</keyword>
<keyword evidence="7" id="KW-0678">Repressor</keyword>
<dbReference type="Gene3D" id="3.30.420.10">
    <property type="entry name" value="Ribonuclease H-like superfamily/Ribonuclease H"/>
    <property type="match status" value="1"/>
</dbReference>
<dbReference type="AlphaFoldDB" id="A0AAD3TWP4"/>
<dbReference type="GO" id="GO:0031047">
    <property type="term" value="P:regulatory ncRNA-mediated gene silencing"/>
    <property type="evidence" value="ECO:0007669"/>
    <property type="project" value="UniProtKB-KW"/>
</dbReference>
<evidence type="ECO:0000256" key="18">
    <source>
        <dbReference type="SAM" id="MobiDB-lite"/>
    </source>
</evidence>
<sequence>MVTAQRPPEYGIREVWADNLEAELQHLRNAVDQYPYISMDTEFPGIVARPIGSFKTGSDYHYQTMRCNVDMLKIIQLGVTLSDENGHSPEGYTWQFNFQFNLTDDMYAPESIELLKNSGIDFKRNEEDGIDVEYFGELLVTSGLVLFPNVKWVSFHSGYDFGYLLRILTCEPLPAAEQDFFDLLFLWFPCIYDIKHIVRSVKTLRGGLQEIAESLGVQRIGPQHQAGSDSLLTASVFFRIRSNFFNNVLDDSYYKNYLYGFSCGRTRPPGETQKPPSPTPQAQLLSGEKPY</sequence>
<evidence type="ECO:0000256" key="12">
    <source>
        <dbReference type="ARBA" id="ARBA00022845"/>
    </source>
</evidence>
<reference evidence="19" key="1">
    <citation type="journal article" date="2023" name="BMC Genomics">
        <title>Chromosome-level genome assemblies of Cutaneotrichosporon spp. (Trichosporonales, Basidiomycota) reveal imbalanced evolution between nucleotide sequences and chromosome synteny.</title>
        <authorList>
            <person name="Kobayashi Y."/>
            <person name="Kayamori A."/>
            <person name="Aoki K."/>
            <person name="Shiwa Y."/>
            <person name="Matsutani M."/>
            <person name="Fujita N."/>
            <person name="Sugita T."/>
            <person name="Iwasaki W."/>
            <person name="Tanaka N."/>
            <person name="Takashima M."/>
        </authorList>
    </citation>
    <scope>NUCLEOTIDE SEQUENCE</scope>
    <source>
        <strain evidence="19">HIS016</strain>
    </source>
</reference>
<evidence type="ECO:0000256" key="3">
    <source>
        <dbReference type="ARBA" id="ARBA00004496"/>
    </source>
</evidence>
<evidence type="ECO:0000256" key="17">
    <source>
        <dbReference type="ARBA" id="ARBA00023242"/>
    </source>
</evidence>
<dbReference type="InterPro" id="IPR006941">
    <property type="entry name" value="RNase_CAF1"/>
</dbReference>
<evidence type="ECO:0000256" key="14">
    <source>
        <dbReference type="ARBA" id="ARBA00023015"/>
    </source>
</evidence>
<dbReference type="InterPro" id="IPR012337">
    <property type="entry name" value="RNaseH-like_sf"/>
</dbReference>
<evidence type="ECO:0000313" key="19">
    <source>
        <dbReference type="EMBL" id="GMK57880.1"/>
    </source>
</evidence>
<dbReference type="InterPro" id="IPR039637">
    <property type="entry name" value="CNOT7/CNOT8/Pop2"/>
</dbReference>
<comment type="caution">
    <text evidence="19">The sequence shown here is derived from an EMBL/GenBank/DDBJ whole genome shotgun (WGS) entry which is preliminary data.</text>
</comment>
<dbReference type="InterPro" id="IPR036397">
    <property type="entry name" value="RNaseH_sf"/>
</dbReference>
<dbReference type="FunFam" id="3.30.420.10:FF:000005">
    <property type="entry name" value="CCR4-NOT transcription complex subunit 7"/>
    <property type="match status" value="1"/>
</dbReference>
<evidence type="ECO:0000256" key="9">
    <source>
        <dbReference type="ARBA" id="ARBA00022723"/>
    </source>
</evidence>
<proteinExistence type="inferred from homology"/>
<accession>A0AAD3TWP4</accession>
<keyword evidence="6" id="KW-0963">Cytoplasm</keyword>
<organism evidence="19 20">
    <name type="scientific">Cutaneotrichosporon spelunceum</name>
    <dbReference type="NCBI Taxonomy" id="1672016"/>
    <lineage>
        <taxon>Eukaryota</taxon>
        <taxon>Fungi</taxon>
        <taxon>Dikarya</taxon>
        <taxon>Basidiomycota</taxon>
        <taxon>Agaricomycotina</taxon>
        <taxon>Tremellomycetes</taxon>
        <taxon>Trichosporonales</taxon>
        <taxon>Trichosporonaceae</taxon>
        <taxon>Cutaneotrichosporon</taxon>
    </lineage>
</organism>
<evidence type="ECO:0000256" key="6">
    <source>
        <dbReference type="ARBA" id="ARBA00022490"/>
    </source>
</evidence>
<name>A0AAD3TWP4_9TREE</name>
<keyword evidence="20" id="KW-1185">Reference proteome</keyword>
<keyword evidence="8" id="KW-0540">Nuclease</keyword>
<dbReference type="Proteomes" id="UP001222932">
    <property type="component" value="Unassembled WGS sequence"/>
</dbReference>
<dbReference type="EMBL" id="BTCM01000004">
    <property type="protein sequence ID" value="GMK57880.1"/>
    <property type="molecule type" value="Genomic_DNA"/>
</dbReference>
<keyword evidence="16" id="KW-0804">Transcription</keyword>
<feature type="region of interest" description="Disordered" evidence="18">
    <location>
        <begin position="267"/>
        <end position="291"/>
    </location>
</feature>
<keyword evidence="10" id="KW-0378">Hydrolase</keyword>
<dbReference type="GO" id="GO:0003723">
    <property type="term" value="F:RNA binding"/>
    <property type="evidence" value="ECO:0007669"/>
    <property type="project" value="UniProtKB-KW"/>
</dbReference>
<dbReference type="GO" id="GO:0006417">
    <property type="term" value="P:regulation of translation"/>
    <property type="evidence" value="ECO:0007669"/>
    <property type="project" value="UniProtKB-KW"/>
</dbReference>
<keyword evidence="15" id="KW-0943">RNA-mediated gene silencing</keyword>
<dbReference type="EC" id="3.1.13.4" evidence="5"/>
<keyword evidence="11" id="KW-0269">Exonuclease</keyword>